<dbReference type="AlphaFoldDB" id="A0AA38S304"/>
<accession>A0AA38S304</accession>
<organism evidence="1 2">
    <name type="scientific">Pleurostoma richardsiae</name>
    <dbReference type="NCBI Taxonomy" id="41990"/>
    <lineage>
        <taxon>Eukaryota</taxon>
        <taxon>Fungi</taxon>
        <taxon>Dikarya</taxon>
        <taxon>Ascomycota</taxon>
        <taxon>Pezizomycotina</taxon>
        <taxon>Sordariomycetes</taxon>
        <taxon>Sordariomycetidae</taxon>
        <taxon>Calosphaeriales</taxon>
        <taxon>Pleurostomataceae</taxon>
        <taxon>Pleurostoma</taxon>
    </lineage>
</organism>
<comment type="caution">
    <text evidence="1">The sequence shown here is derived from an EMBL/GenBank/DDBJ whole genome shotgun (WGS) entry which is preliminary data.</text>
</comment>
<sequence>MVCDSAEDPTVEYILPSCQDKGMELIYHRRPHCSVSRVTEDTDPMTWIVVNRSAIAQATEFSTQAISTRAPTAGDFLGDPVNTERARSKRAIAQKRIKAGFEQAPLYMNPYMSAGRVSRFVVLMGRSVRQQVRHVALHLFQFHPDAHNGDVGRINKLVGALSRFPKLETMSLVLEPIDLKWFMVRLGPGRRDDSQVSPNLSAVEFRPASPEEVLAWGHYREAWFNAKKFLEPGFGKVQIFVVRAARPGGRGSYPNPERRQSGVILLG</sequence>
<protein>
    <submittedName>
        <fullName evidence="1">Uncharacterized protein</fullName>
    </submittedName>
</protein>
<reference evidence="1" key="1">
    <citation type="submission" date="2022-07" db="EMBL/GenBank/DDBJ databases">
        <title>Fungi with potential for degradation of polypropylene.</title>
        <authorList>
            <person name="Gostincar C."/>
        </authorList>
    </citation>
    <scope>NUCLEOTIDE SEQUENCE</scope>
    <source>
        <strain evidence="1">EXF-13308</strain>
    </source>
</reference>
<gene>
    <name evidence="1" type="ORF">NKR23_g223</name>
</gene>
<dbReference type="EMBL" id="JANBVO010000001">
    <property type="protein sequence ID" value="KAJ9157927.1"/>
    <property type="molecule type" value="Genomic_DNA"/>
</dbReference>
<evidence type="ECO:0000313" key="2">
    <source>
        <dbReference type="Proteomes" id="UP001174694"/>
    </source>
</evidence>
<dbReference type="Proteomes" id="UP001174694">
    <property type="component" value="Unassembled WGS sequence"/>
</dbReference>
<proteinExistence type="predicted"/>
<evidence type="ECO:0000313" key="1">
    <source>
        <dbReference type="EMBL" id="KAJ9157927.1"/>
    </source>
</evidence>
<name>A0AA38S304_9PEZI</name>
<keyword evidence="2" id="KW-1185">Reference proteome</keyword>